<keyword evidence="3" id="KW-0695">RNA-directed DNA polymerase</keyword>
<dbReference type="TAIR" id="AT4G02489"/>
<keyword evidence="3" id="KW-0808">Transferase</keyword>
<reference evidence="4" key="2">
    <citation type="journal article" date="2017" name="Plant J.">
        <title>Araport11: a complete reannotation of the Arabidopsis thaliana reference genome.</title>
        <authorList>
            <person name="Cheng C.Y."/>
            <person name="Krishnakumar V."/>
            <person name="Chan A.P."/>
            <person name="Thibaud-Nissen F."/>
            <person name="Schobel S."/>
            <person name="Town C.D."/>
        </authorList>
    </citation>
    <scope>GENOME REANNOTATION</scope>
    <source>
        <strain evidence="4">cv. Columbia</strain>
    </source>
</reference>
<keyword evidence="1" id="KW-1133">Transmembrane helix</keyword>
<dbReference type="InParanoid" id="F4JHJ7"/>
<name>F4JHJ7_ARATH</name>
<organism evidence="3 4">
    <name type="scientific">Arabidopsis thaliana</name>
    <name type="common">Mouse-ear cress</name>
    <dbReference type="NCBI Taxonomy" id="3702"/>
    <lineage>
        <taxon>Eukaryota</taxon>
        <taxon>Viridiplantae</taxon>
        <taxon>Streptophyta</taxon>
        <taxon>Embryophyta</taxon>
        <taxon>Tracheophyta</taxon>
        <taxon>Spermatophyta</taxon>
        <taxon>Magnoliopsida</taxon>
        <taxon>eudicotyledons</taxon>
        <taxon>Gunneridae</taxon>
        <taxon>Pentapetalae</taxon>
        <taxon>rosids</taxon>
        <taxon>malvids</taxon>
        <taxon>Brassicales</taxon>
        <taxon>Brassicaceae</taxon>
        <taxon>Camelineae</taxon>
        <taxon>Arabidopsis</taxon>
    </lineage>
</organism>
<keyword evidence="4" id="KW-1185">Reference proteome</keyword>
<dbReference type="PaxDb" id="3702-AT4G02489.1"/>
<evidence type="ECO:0000256" key="1">
    <source>
        <dbReference type="SAM" id="Phobius"/>
    </source>
</evidence>
<keyword evidence="1" id="KW-0472">Membrane</keyword>
<feature type="transmembrane region" description="Helical" evidence="1">
    <location>
        <begin position="12"/>
        <end position="32"/>
    </location>
</feature>
<protein>
    <submittedName>
        <fullName evidence="3">Reverse transcriptase</fullName>
    </submittedName>
</protein>
<reference evidence="3 4" key="1">
    <citation type="journal article" date="1999" name="Nature">
        <title>Sequence and analysis of chromosome 4 of the plant Arabidopsis thaliana.</title>
        <authorList>
            <consortium name="EU"/>
            <consortium name="CSHL and WU Arabidopsis Sequencing Project"/>
            <person name="Mayer K."/>
            <person name="Schuller C."/>
            <person name="Wambutt R."/>
            <person name="Murphy G."/>
            <person name="Volckaert G."/>
            <person name="Pohl T."/>
            <person name="Dusterhoft A."/>
            <person name="Stiekema W."/>
            <person name="Entian K.D."/>
            <person name="Terryn N."/>
            <person name="Harris B."/>
            <person name="Ansorge W."/>
            <person name="Brandt P."/>
            <person name="Grivell L."/>
            <person name="Rieger M."/>
            <person name="Weichselgartner M."/>
            <person name="de Simone V."/>
            <person name="Obermaier B."/>
            <person name="Mache R."/>
            <person name="Muller M."/>
            <person name="Kreis M."/>
            <person name="Delseny M."/>
            <person name="Puigdomenech P."/>
            <person name="Watson M."/>
            <person name="Schmidtheini T."/>
            <person name="Reichert B."/>
            <person name="Portatelle D."/>
            <person name="Perez-Alonso M."/>
            <person name="Boutry M."/>
            <person name="Bancroft I."/>
            <person name="Vos P."/>
            <person name="Hoheisel J."/>
            <person name="Zimmermann W."/>
            <person name="Wedler H."/>
            <person name="Ridley P."/>
            <person name="Langham S.A."/>
            <person name="McCullagh B."/>
            <person name="Bilham L."/>
            <person name="Robben J."/>
            <person name="Van der Schueren J."/>
            <person name="Grymonprez B."/>
            <person name="Chuang Y.J."/>
            <person name="Vandenbussche F."/>
            <person name="Braeken M."/>
            <person name="Weltjens I."/>
            <person name="Voet M."/>
            <person name="Bastiaens I."/>
            <person name="Aert R."/>
            <person name="Defoor E."/>
            <person name="Weitzenegger T."/>
            <person name="Bothe G."/>
            <person name="Ramsperger U."/>
            <person name="Hilbert H."/>
            <person name="Braun M."/>
            <person name="Holzer E."/>
            <person name="Brandt A."/>
            <person name="Peters S."/>
            <person name="van Staveren M."/>
            <person name="Dirske W."/>
            <person name="Mooijman P."/>
            <person name="Klein Lankhorst R."/>
            <person name="Rose M."/>
            <person name="Hauf J."/>
            <person name="Kotter P."/>
            <person name="Berneiser S."/>
            <person name="Hempel S."/>
            <person name="Feldpausch M."/>
            <person name="Lamberth S."/>
            <person name="Van den Daele H."/>
            <person name="De Keyser A."/>
            <person name="Buysshaert C."/>
            <person name="Gielen J."/>
            <person name="Villarroel R."/>
            <person name="De Clercq R."/>
            <person name="Van Montagu M."/>
            <person name="Rogers J."/>
            <person name="Cronin A."/>
            <person name="Quail M."/>
            <person name="Bray-Allen S."/>
            <person name="Clark L."/>
            <person name="Doggett J."/>
            <person name="Hall S."/>
            <person name="Kay M."/>
            <person name="Lennard N."/>
            <person name="McLay K."/>
            <person name="Mayes R."/>
            <person name="Pettett A."/>
            <person name="Rajandream M.A."/>
            <person name="Lyne M."/>
            <person name="Benes V."/>
            <person name="Rechmann S."/>
            <person name="Borkova D."/>
            <person name="Blocker H."/>
            <person name="Scharfe M."/>
            <person name="Grimm M."/>
            <person name="Lohnert T.H."/>
            <person name="Dose S."/>
            <person name="de Haan M."/>
            <person name="Maarse A."/>
            <person name="Schafer M."/>
            <person name="Muller-Auer S."/>
            <person name="Gabel C."/>
            <person name="Fuchs M."/>
            <person name="Fartmann B."/>
            <person name="Granderath K."/>
            <person name="Dauner D."/>
            <person name="Herzl A."/>
            <person name="Neumann S."/>
            <person name="Argiriou A."/>
            <person name="Vitale D."/>
            <person name="Liguori R."/>
            <person name="Piravandi E."/>
            <person name="Massenet O."/>
            <person name="Quigley F."/>
            <person name="Clabauld G."/>
            <person name="Mundlein A."/>
            <person name="Felber R."/>
            <person name="Schnabl S."/>
            <person name="Hiller R."/>
            <person name="Schmidt W."/>
            <person name="Lecharny A."/>
            <person name="Aubourg S."/>
            <person name="Chefdor F."/>
            <person name="Cooke R."/>
            <person name="Berger C."/>
            <person name="Montfort A."/>
            <person name="Casacuberta E."/>
            <person name="Gibbons T."/>
            <person name="Weber N."/>
            <person name="Vandenbol M."/>
            <person name="Bargues M."/>
            <person name="Terol J."/>
            <person name="Torres A."/>
            <person name="Perez-Perez A."/>
            <person name="Purnelle B."/>
            <person name="Bent E."/>
            <person name="Johnson S."/>
            <person name="Tacon D."/>
            <person name="Jesse T."/>
            <person name="Heijnen L."/>
            <person name="Schwarz S."/>
            <person name="Scholler P."/>
            <person name="Heber S."/>
            <person name="Francs P."/>
            <person name="Bielke C."/>
            <person name="Frishman D."/>
            <person name="Haase D."/>
            <person name="Lemcke K."/>
            <person name="Mewes H.W."/>
            <person name="Stocker S."/>
            <person name="Zaccaria P."/>
            <person name="Bevan M."/>
            <person name="Wilson R.K."/>
            <person name="de la Bastide M."/>
            <person name="Habermann K."/>
            <person name="Parnell L."/>
            <person name="Dedhia N."/>
            <person name="Gnoj L."/>
            <person name="Schutz K."/>
            <person name="Huang E."/>
            <person name="Spiegel L."/>
            <person name="Sehkon M."/>
            <person name="Murray J."/>
            <person name="Sheet P."/>
            <person name="Cordes M."/>
            <person name="Abu-Threideh J."/>
            <person name="Stoneking T."/>
            <person name="Kalicki J."/>
            <person name="Graves T."/>
            <person name="Harmon G."/>
            <person name="Edwards J."/>
            <person name="Latreille P."/>
            <person name="Courtney L."/>
            <person name="Cloud J."/>
            <person name="Abbott A."/>
            <person name="Scott K."/>
            <person name="Johnson D."/>
            <person name="Minx P."/>
            <person name="Bentley D."/>
            <person name="Fulton B."/>
            <person name="Miller N."/>
            <person name="Greco T."/>
            <person name="Kemp K."/>
            <person name="Kramer J."/>
            <person name="Fulton L."/>
            <person name="Mardis E."/>
            <person name="Dante M."/>
            <person name="Pepin K."/>
            <person name="Hillier L."/>
            <person name="Nelson J."/>
            <person name="Spieth J."/>
            <person name="Ryan E."/>
            <person name="Andrews S."/>
            <person name="Geisel C."/>
            <person name="Layman D."/>
            <person name="Du H."/>
            <person name="Ali J."/>
            <person name="Berghoff A."/>
            <person name="Jones K."/>
            <person name="Drone K."/>
            <person name="Cotton M."/>
            <person name="Joshu C."/>
            <person name="Antonoiu B."/>
            <person name="Zidanic M."/>
            <person name="Strong C."/>
            <person name="Sun H."/>
            <person name="Lamar B."/>
            <person name="Yordan C."/>
            <person name="Ma P."/>
            <person name="Zhong J."/>
            <person name="Preston R."/>
            <person name="Vil D."/>
            <person name="Shekher M."/>
            <person name="Matero A."/>
            <person name="Shah R."/>
            <person name="Swaby I.K."/>
            <person name="O'Shaughnessy A."/>
            <person name="Rodriguez M."/>
            <person name="Hoffmann J."/>
            <person name="Till S."/>
            <person name="Granat S."/>
            <person name="Shohdy N."/>
            <person name="Hasegawa A."/>
            <person name="Hameed A."/>
            <person name="Lodhi M."/>
            <person name="Johnson A."/>
            <person name="Chen E."/>
            <person name="Marra M."/>
            <person name="Martienssen R."/>
            <person name="McCombie W.R."/>
        </authorList>
    </citation>
    <scope>NUCLEOTIDE SEQUENCE [LARGE SCALE GENOMIC DNA]</scope>
    <source>
        <strain evidence="4">cv. Columbia</strain>
    </source>
</reference>
<dbReference type="GO" id="GO:0003964">
    <property type="term" value="F:RNA-directed DNA polymerase activity"/>
    <property type="evidence" value="ECO:0007669"/>
    <property type="project" value="UniProtKB-KW"/>
</dbReference>
<accession>F4JHJ7</accession>
<keyword evidence="1" id="KW-0812">Transmembrane</keyword>
<gene>
    <name evidence="2 3" type="ordered locus">At4g02489</name>
</gene>
<dbReference type="RefSeq" id="NP_001118917.1">
    <property type="nucleotide sequence ID" value="NM_001125445.1"/>
</dbReference>
<proteinExistence type="predicted"/>
<dbReference type="AlphaFoldDB" id="F4JHJ7"/>
<dbReference type="Araport" id="AT4G02489"/>
<evidence type="ECO:0000313" key="2">
    <source>
        <dbReference type="Araport" id="AT4G02489"/>
    </source>
</evidence>
<evidence type="ECO:0000313" key="4">
    <source>
        <dbReference type="Proteomes" id="UP000006548"/>
    </source>
</evidence>
<dbReference type="KEGG" id="ath:AT4G02489"/>
<dbReference type="HOGENOM" id="CLU_3351727_0_0_1"/>
<sequence length="37" mass="3896">MLSPCAGFKGSGFGVLAPWPSAVMAWAFWASAFDLAF</sequence>
<dbReference type="GeneID" id="6241203"/>
<evidence type="ECO:0000313" key="3">
    <source>
        <dbReference type="EMBL" id="AEE82180.1"/>
    </source>
</evidence>
<keyword evidence="3" id="KW-0548">Nucleotidyltransferase</keyword>
<dbReference type="EMBL" id="CP002687">
    <property type="protein sequence ID" value="AEE82180.1"/>
    <property type="molecule type" value="Genomic_DNA"/>
</dbReference>
<dbReference type="Proteomes" id="UP000006548">
    <property type="component" value="Chromosome 4"/>
</dbReference>